<dbReference type="EMBL" id="CP134145">
    <property type="protein sequence ID" value="WNC72359.1"/>
    <property type="molecule type" value="Genomic_DNA"/>
</dbReference>
<sequence length="116" mass="12342">MFGKKSTIRKYKYKLRPALAKRYGGSATYTKGQVDKTIDEMGFDKRHIHYAYLMYCDVATSKANTPDNESTESMSNTITSVSGIGIFGALFGSSYYSGGDDGTGGDFGGDGGGGGE</sequence>
<dbReference type="Pfam" id="PF20196">
    <property type="entry name" value="DUF6559"/>
    <property type="match status" value="1"/>
</dbReference>
<evidence type="ECO:0000313" key="1">
    <source>
        <dbReference type="EMBL" id="WNC72359.1"/>
    </source>
</evidence>
<protein>
    <submittedName>
        <fullName evidence="1">Uncharacterized protein</fullName>
    </submittedName>
</protein>
<dbReference type="RefSeq" id="WP_348391479.1">
    <property type="nucleotide sequence ID" value="NZ_CP134145.1"/>
</dbReference>
<reference evidence="2" key="1">
    <citation type="submission" date="2023-09" db="EMBL/GenBank/DDBJ databases">
        <authorList>
            <person name="Li S."/>
            <person name="Li X."/>
            <person name="Zhang C."/>
            <person name="Zhao Z."/>
        </authorList>
    </citation>
    <scope>NUCLEOTIDE SEQUENCE [LARGE SCALE GENOMIC DNA]</scope>
    <source>
        <strain evidence="2">SQ149</strain>
    </source>
</reference>
<keyword evidence="2" id="KW-1185">Reference proteome</keyword>
<accession>A0ABY9TU39</accession>
<dbReference type="InterPro" id="IPR046689">
    <property type="entry name" value="DUF6559"/>
</dbReference>
<name>A0ABY9TU39_9GAMM</name>
<dbReference type="Proteomes" id="UP001258994">
    <property type="component" value="Chromosome"/>
</dbReference>
<gene>
    <name evidence="1" type="ORF">RGQ13_19915</name>
</gene>
<organism evidence="1 2">
    <name type="scientific">Thalassotalea psychrophila</name>
    <dbReference type="NCBI Taxonomy" id="3065647"/>
    <lineage>
        <taxon>Bacteria</taxon>
        <taxon>Pseudomonadati</taxon>
        <taxon>Pseudomonadota</taxon>
        <taxon>Gammaproteobacteria</taxon>
        <taxon>Alteromonadales</taxon>
        <taxon>Colwelliaceae</taxon>
        <taxon>Thalassotalea</taxon>
    </lineage>
</organism>
<proteinExistence type="predicted"/>
<evidence type="ECO:0000313" key="2">
    <source>
        <dbReference type="Proteomes" id="UP001258994"/>
    </source>
</evidence>